<feature type="region of interest" description="Disordered" evidence="1">
    <location>
        <begin position="169"/>
        <end position="237"/>
    </location>
</feature>
<name>A0A8H6CPS4_9LECA</name>
<evidence type="ECO:0000313" key="3">
    <source>
        <dbReference type="Proteomes" id="UP000593566"/>
    </source>
</evidence>
<dbReference type="GeneID" id="59337268"/>
<protein>
    <recommendedName>
        <fullName evidence="4">Gag-like protein</fullName>
    </recommendedName>
</protein>
<dbReference type="RefSeq" id="XP_037155737.1">
    <property type="nucleotide sequence ID" value="XM_037299736.1"/>
</dbReference>
<accession>A0A8H6CPS4</accession>
<proteinExistence type="predicted"/>
<feature type="compositionally biased region" description="Polar residues" evidence="1">
    <location>
        <begin position="183"/>
        <end position="193"/>
    </location>
</feature>
<evidence type="ECO:0008006" key="4">
    <source>
        <dbReference type="Google" id="ProtNLM"/>
    </source>
</evidence>
<dbReference type="EMBL" id="JACCJB010000005">
    <property type="protein sequence ID" value="KAF6227429.1"/>
    <property type="molecule type" value="Genomic_DNA"/>
</dbReference>
<keyword evidence="3" id="KW-1185">Reference proteome</keyword>
<feature type="region of interest" description="Disordered" evidence="1">
    <location>
        <begin position="532"/>
        <end position="583"/>
    </location>
</feature>
<organism evidence="2 3">
    <name type="scientific">Letharia lupina</name>
    <dbReference type="NCBI Taxonomy" id="560253"/>
    <lineage>
        <taxon>Eukaryota</taxon>
        <taxon>Fungi</taxon>
        <taxon>Dikarya</taxon>
        <taxon>Ascomycota</taxon>
        <taxon>Pezizomycotina</taxon>
        <taxon>Lecanoromycetes</taxon>
        <taxon>OSLEUM clade</taxon>
        <taxon>Lecanoromycetidae</taxon>
        <taxon>Lecanorales</taxon>
        <taxon>Lecanorineae</taxon>
        <taxon>Parmeliaceae</taxon>
        <taxon>Letharia</taxon>
    </lineage>
</organism>
<gene>
    <name evidence="2" type="ORF">HO133_008873</name>
</gene>
<evidence type="ECO:0000256" key="1">
    <source>
        <dbReference type="SAM" id="MobiDB-lite"/>
    </source>
</evidence>
<feature type="compositionally biased region" description="Polar residues" evidence="1">
    <location>
        <begin position="566"/>
        <end position="575"/>
    </location>
</feature>
<reference evidence="2 3" key="1">
    <citation type="journal article" date="2020" name="Genomics">
        <title>Complete, high-quality genomes from long-read metagenomic sequencing of two wolf lichen thalli reveals enigmatic genome architecture.</title>
        <authorList>
            <person name="McKenzie S.K."/>
            <person name="Walston R.F."/>
            <person name="Allen J.L."/>
        </authorList>
    </citation>
    <scope>NUCLEOTIDE SEQUENCE [LARGE SCALE GENOMIC DNA]</scope>
    <source>
        <strain evidence="2">WasteWater1</strain>
    </source>
</reference>
<dbReference type="Proteomes" id="UP000593566">
    <property type="component" value="Unassembled WGS sequence"/>
</dbReference>
<feature type="compositionally biased region" description="Acidic residues" evidence="1">
    <location>
        <begin position="203"/>
        <end position="229"/>
    </location>
</feature>
<sequence length="615" mass="68419">MSTTKRCKTQSATTQIIYPRRAVQHAAKLAQDFSDVYIHIEKPKTHHGKLPSAIKEKMKKGVESVVAKALSKRVCASFPSNQDKKTFQDMISNMICDLYSSTVPQDLFDKLEQSFRCLVPKIQALESASQHLNWYPADSTVGMGAKKDADALITAQAARLSIDHEIADSMDDESSDDQKETNKQVVQPATRLQGSVDFSPDQSDLESDEESEEDREEDSEVEIKEENEDQAAAMVSPDPTVFTVTLGVPIAPGDHRFSIRFHNERVVHGLHCMPSREIWQLVHHAIRQDPNISDRPSSLPRITEVHQQDDGRLAFRMSSKEDLGILSTNVQWARDLRDTIAAGIKTYRVVFEFGKNQARKMEIEEYTDRASILDKIREGNSEKIPSLSHIGAIRDVMTLQDPASKGKRINYILVFGSREAANAALEMGLTFHKKSRACTVHSPGTQWHEQCSHCQGHTHAAKDCPSTPSCRKCGYRHATRYCTSATIECANCHGEHVASSKECPQWLTAEEAAHRSYRFPAEGAECQIPTPATAVTLPTPTSPLPIDQTPPEPRNHRPETALPPATLSTQTQNPSIKAHPAAPASAILQTIDEFRAFVAARENHGRDSRKRKRAG</sequence>
<dbReference type="AlphaFoldDB" id="A0A8H6CPS4"/>
<feature type="compositionally biased region" description="Pro residues" evidence="1">
    <location>
        <begin position="540"/>
        <end position="552"/>
    </location>
</feature>
<comment type="caution">
    <text evidence="2">The sequence shown here is derived from an EMBL/GenBank/DDBJ whole genome shotgun (WGS) entry which is preliminary data.</text>
</comment>
<evidence type="ECO:0000313" key="2">
    <source>
        <dbReference type="EMBL" id="KAF6227429.1"/>
    </source>
</evidence>